<dbReference type="Proteomes" id="UP000318394">
    <property type="component" value="Unassembled WGS sequence"/>
</dbReference>
<dbReference type="Proteomes" id="UP000254802">
    <property type="component" value="Unassembled WGS sequence"/>
</dbReference>
<evidence type="ECO:0000313" key="4">
    <source>
        <dbReference type="EMBL" id="TRB73662.1"/>
    </source>
</evidence>
<sequence length="59" mass="6853">MFKEKGYDEFLAEKIRLGLEDMQSGNGLSLDESKARTKQLIERKARELANFEQENIIYG</sequence>
<dbReference type="OrthoDB" id="5690879at2"/>
<dbReference type="EMBL" id="UGPN01000002">
    <property type="protein sequence ID" value="STY59766.1"/>
    <property type="molecule type" value="Genomic_DNA"/>
</dbReference>
<organism evidence="4 7">
    <name type="scientific">Mannheimia haemolytica</name>
    <name type="common">Pasteurella haemolytica</name>
    <dbReference type="NCBI Taxonomy" id="75985"/>
    <lineage>
        <taxon>Bacteria</taxon>
        <taxon>Pseudomonadati</taxon>
        <taxon>Pseudomonadota</taxon>
        <taxon>Gammaproteobacteria</taxon>
        <taxon>Pasteurellales</taxon>
        <taxon>Pasteurellaceae</taxon>
        <taxon>Mannheimia</taxon>
    </lineage>
</organism>
<dbReference type="Proteomes" id="UP000254031">
    <property type="component" value="Unassembled WGS sequence"/>
</dbReference>
<dbReference type="GeneID" id="67370380"/>
<dbReference type="EMBL" id="VAJB01000020">
    <property type="protein sequence ID" value="TRB73662.1"/>
    <property type="molecule type" value="Genomic_DNA"/>
</dbReference>
<evidence type="ECO:0000313" key="1">
    <source>
        <dbReference type="EMBL" id="STY59766.1"/>
    </source>
</evidence>
<dbReference type="STRING" id="75985.WC39_13635"/>
<evidence type="ECO:0000313" key="3">
    <source>
        <dbReference type="EMBL" id="TRB36217.1"/>
    </source>
</evidence>
<dbReference type="EMBL" id="VAJI01000021">
    <property type="protein sequence ID" value="TRB36217.1"/>
    <property type="molecule type" value="Genomic_DNA"/>
</dbReference>
<dbReference type="EMBL" id="UGPL01000006">
    <property type="protein sequence ID" value="STY66306.1"/>
    <property type="molecule type" value="Genomic_DNA"/>
</dbReference>
<reference evidence="5 6" key="1">
    <citation type="submission" date="2018-06" db="EMBL/GenBank/DDBJ databases">
        <authorList>
            <consortium name="Pathogen Informatics"/>
            <person name="Doyle S."/>
        </authorList>
    </citation>
    <scope>NUCLEOTIDE SEQUENCE [LARGE SCALE GENOMIC DNA]</scope>
    <source>
        <strain evidence="1 6">NCTC10638</strain>
        <strain evidence="2 5">NCTC9380</strain>
    </source>
</reference>
<dbReference type="AlphaFoldDB" id="A0A249A4L8"/>
<accession>A0A249A4L8</accession>
<keyword evidence="8" id="KW-1185">Reference proteome</keyword>
<evidence type="ECO:0000313" key="6">
    <source>
        <dbReference type="Proteomes" id="UP000254802"/>
    </source>
</evidence>
<evidence type="ECO:0000313" key="7">
    <source>
        <dbReference type="Proteomes" id="UP000315164"/>
    </source>
</evidence>
<protein>
    <submittedName>
        <fullName evidence="4">Uncharacterized protein</fullName>
    </submittedName>
</protein>
<gene>
    <name evidence="4" type="ORF">FEA53_09440</name>
    <name evidence="3" type="ORF">FEB89_09490</name>
    <name evidence="1" type="ORF">NCTC10638_00947</name>
    <name evidence="2" type="ORF">NCTC9380_01599</name>
</gene>
<proteinExistence type="predicted"/>
<dbReference type="KEGG" id="mhaq:WC39_13635"/>
<dbReference type="KEGG" id="mhay:VK67_13640"/>
<evidence type="ECO:0000313" key="2">
    <source>
        <dbReference type="EMBL" id="STY66306.1"/>
    </source>
</evidence>
<name>A0A249A4L8_MANHA</name>
<evidence type="ECO:0000313" key="5">
    <source>
        <dbReference type="Proteomes" id="UP000254031"/>
    </source>
</evidence>
<dbReference type="RefSeq" id="WP_006249766.1">
    <property type="nucleotide sequence ID" value="NZ_CP011098.1"/>
</dbReference>
<dbReference type="Proteomes" id="UP000315164">
    <property type="component" value="Unassembled WGS sequence"/>
</dbReference>
<reference evidence="7 8" key="2">
    <citation type="journal article" date="2019" name="Vet. Microbiol.">
        <title>Genetic characterization of susceptible and multi-drug resistant Mannheimia haemolytica isolated from high-risk stocker calves prior to and after antimicrobial metaphylaxis.</title>
        <authorList>
            <person name="Snyder E.R."/>
            <person name="Alvarez-Narvaez S."/>
            <person name="Credille B.C."/>
        </authorList>
    </citation>
    <scope>NUCLEOTIDE SEQUENCE [LARGE SCALE GENOMIC DNA]</scope>
    <source>
        <strain evidence="4 7">UGA-R5-128-1</strain>
        <strain evidence="3 8">UGA-R7-163-1</strain>
    </source>
</reference>
<evidence type="ECO:0000313" key="8">
    <source>
        <dbReference type="Proteomes" id="UP000318394"/>
    </source>
</evidence>